<dbReference type="InterPro" id="IPR007016">
    <property type="entry name" value="O-antigen_ligase-rel_domated"/>
</dbReference>
<dbReference type="SUPFAM" id="SSF48452">
    <property type="entry name" value="TPR-like"/>
    <property type="match status" value="1"/>
</dbReference>
<feature type="transmembrane region" description="Helical" evidence="5">
    <location>
        <begin position="422"/>
        <end position="451"/>
    </location>
</feature>
<evidence type="ECO:0000259" key="6">
    <source>
        <dbReference type="Pfam" id="PF04932"/>
    </source>
</evidence>
<feature type="transmembrane region" description="Helical" evidence="5">
    <location>
        <begin position="264"/>
        <end position="282"/>
    </location>
</feature>
<feature type="domain" description="O-antigen ligase-related" evidence="6">
    <location>
        <begin position="219"/>
        <end position="375"/>
    </location>
</feature>
<gene>
    <name evidence="8" type="ORF">SMC5_02730</name>
    <name evidence="7" type="ORF">SMC6_06330</name>
</gene>
<protein>
    <recommendedName>
        <fullName evidence="6">O-antigen ligase-related domain-containing protein</fullName>
    </recommendedName>
</protein>
<name>A0A398DN84_9BACT</name>
<feature type="transmembrane region" description="Helical" evidence="5">
    <location>
        <begin position="131"/>
        <end position="153"/>
    </location>
</feature>
<keyword evidence="2 5" id="KW-0812">Transmembrane</keyword>
<feature type="transmembrane region" description="Helical" evidence="5">
    <location>
        <begin position="106"/>
        <end position="124"/>
    </location>
</feature>
<dbReference type="Pfam" id="PF04932">
    <property type="entry name" value="Wzy_C"/>
    <property type="match status" value="1"/>
</dbReference>
<dbReference type="EMBL" id="QXIT01000107">
    <property type="protein sequence ID" value="RIE07469.1"/>
    <property type="molecule type" value="Genomic_DNA"/>
</dbReference>
<keyword evidence="4 5" id="KW-0472">Membrane</keyword>
<dbReference type="EMBL" id="QXIU01000068">
    <property type="protein sequence ID" value="RIE13618.1"/>
    <property type="molecule type" value="Genomic_DNA"/>
</dbReference>
<reference evidence="9 10" key="1">
    <citation type="submission" date="2018-09" db="EMBL/GenBank/DDBJ databases">
        <title>Discovery and Ecogenomic Context for Candidatus Cryosericales, a Global Caldiserica Order Active in Thawing Permafrost.</title>
        <authorList>
            <person name="Martinez M.A."/>
            <person name="Woodcroft B.J."/>
            <person name="Ignacio Espinoza J.C."/>
            <person name="Zayed A."/>
            <person name="Singleton C.M."/>
            <person name="Boyd J."/>
            <person name="Li Y.-F."/>
            <person name="Purvine S."/>
            <person name="Maughan H."/>
            <person name="Hodgkins S.B."/>
            <person name="Anderson D."/>
            <person name="Sederholm M."/>
            <person name="Temperton B."/>
            <person name="Saleska S.R."/>
            <person name="Tyson G.W."/>
            <person name="Rich V.I."/>
        </authorList>
    </citation>
    <scope>NUCLEOTIDE SEQUENCE [LARGE SCALE GENOMIC DNA]</scope>
    <source>
        <strain evidence="8 10">SMC5</strain>
        <strain evidence="7 9">SMC6</strain>
    </source>
</reference>
<feature type="transmembrane region" description="Helical" evidence="5">
    <location>
        <begin position="235"/>
        <end position="252"/>
    </location>
</feature>
<dbReference type="Gene3D" id="1.25.40.10">
    <property type="entry name" value="Tetratricopeptide repeat domain"/>
    <property type="match status" value="1"/>
</dbReference>
<evidence type="ECO:0000256" key="3">
    <source>
        <dbReference type="ARBA" id="ARBA00022989"/>
    </source>
</evidence>
<evidence type="ECO:0000313" key="8">
    <source>
        <dbReference type="EMBL" id="RIE13618.1"/>
    </source>
</evidence>
<dbReference type="OrthoDB" id="9783389at2"/>
<comment type="caution">
    <text evidence="8">The sequence shown here is derived from an EMBL/GenBank/DDBJ whole genome shotgun (WGS) entry which is preliminary data.</text>
</comment>
<comment type="subcellular location">
    <subcellularLocation>
        <location evidence="1">Membrane</location>
        <topology evidence="1">Multi-pass membrane protein</topology>
    </subcellularLocation>
</comment>
<evidence type="ECO:0000256" key="1">
    <source>
        <dbReference type="ARBA" id="ARBA00004141"/>
    </source>
</evidence>
<feature type="transmembrane region" description="Helical" evidence="5">
    <location>
        <begin position="187"/>
        <end position="206"/>
    </location>
</feature>
<evidence type="ECO:0000256" key="2">
    <source>
        <dbReference type="ARBA" id="ARBA00022692"/>
    </source>
</evidence>
<feature type="transmembrane region" description="Helical" evidence="5">
    <location>
        <begin position="75"/>
        <end position="94"/>
    </location>
</feature>
<dbReference type="InterPro" id="IPR011990">
    <property type="entry name" value="TPR-like_helical_dom_sf"/>
</dbReference>
<accession>A0A398D213</accession>
<feature type="transmembrane region" description="Helical" evidence="5">
    <location>
        <begin position="20"/>
        <end position="39"/>
    </location>
</feature>
<feature type="transmembrane region" description="Helical" evidence="5">
    <location>
        <begin position="398"/>
        <end position="416"/>
    </location>
</feature>
<evidence type="ECO:0000256" key="5">
    <source>
        <dbReference type="SAM" id="Phobius"/>
    </source>
</evidence>
<keyword evidence="9" id="KW-1185">Reference proteome</keyword>
<dbReference type="PANTHER" id="PTHR37422">
    <property type="entry name" value="TEICHURONIC ACID BIOSYNTHESIS PROTEIN TUAE"/>
    <property type="match status" value="1"/>
</dbReference>
<dbReference type="Pfam" id="PF13432">
    <property type="entry name" value="TPR_16"/>
    <property type="match status" value="1"/>
</dbReference>
<dbReference type="Proteomes" id="UP000266489">
    <property type="component" value="Unassembled WGS sequence"/>
</dbReference>
<dbReference type="RefSeq" id="WP_119119491.1">
    <property type="nucleotide sequence ID" value="NZ_QXIT01000107.1"/>
</dbReference>
<accession>A0A398DN84</accession>
<evidence type="ECO:0000313" key="10">
    <source>
        <dbReference type="Proteomes" id="UP000266489"/>
    </source>
</evidence>
<evidence type="ECO:0000313" key="9">
    <source>
        <dbReference type="Proteomes" id="UP000266260"/>
    </source>
</evidence>
<feature type="transmembrane region" description="Helical" evidence="5">
    <location>
        <begin position="368"/>
        <end position="386"/>
    </location>
</feature>
<evidence type="ECO:0000256" key="4">
    <source>
        <dbReference type="ARBA" id="ARBA00023136"/>
    </source>
</evidence>
<proteinExistence type="predicted"/>
<sequence length="832" mass="88536">MKKNLMTGGFAARSHDWQLWYLSLTIVASILLVGAWTRWFPLEQLSTAWLGLVALCMIGVPWLRRRFTAASPVIMSPLAWLLIAVAVFGLVSFAVSVHRGVTLQELLKLMGLLGMFLFALAFAGSEDRLHTLSWVVFGASAVAMAGSIVLYLLSPRVATGPIASLAHALVVRDPNGRLSAFFSYPNALAGFLILPICIGVGMFAFGRAGRERLLGLAGTIVLMSALVLTGSRGGMIVAAGVLLLLPAAGWLCKYVSGRQMAHVAVAYGVVAVMAAVSIAVPVSRNQIWKPLVQRLVAVVQNVSQGQAATDVSLGSRLQMFRDLGPYLRAYPVLGSGLGTYSSVYMKFRSQFFFATDPHSLVVKTLAEGGILGFVLEFAMIAVLLWMGFRAARLSTNKALTFAVVVGIAGTLLHSCFDIDSIFYVFGAVCAVLLGSCAGLTMQAGASFWALGRPVRRVVGPVSGAKHVKSSRPWVPVTGLVVLGLVAVVFILATFAEAYWVGGQRALSTTLAVTVQDEYQAAEVLNPFNARYPLALAGLSAGRLNVVPKDLQPALFDQAKGAYQRAVALDPLNPVVQIQYAQFLYQHGDKDAVEVFQRLTTVDPIDPGTWTSLAHAQITFNHNTKLAEQVLDQARHLDPTYSEIANVNSDIANMNAKIALDKGDVTAAEAAFRQSIKANPAQPAGWSGLANIYRTSGQQGKLVAALFDASASVLDGSAFSAELQRLAPVAQWTSPATGTSVVPGGTVVLAWNVTGAAGKLEWQTVYAVPATGNSMLVADGVKPSVRGLTWQVPTTVPAGSYHFYVYLQAPKLMAGSDRTWASSAVSLPVQVGQ</sequence>
<keyword evidence="3 5" id="KW-1133">Transmembrane helix</keyword>
<feature type="transmembrane region" description="Helical" evidence="5">
    <location>
        <begin position="472"/>
        <end position="500"/>
    </location>
</feature>
<evidence type="ECO:0000313" key="7">
    <source>
        <dbReference type="EMBL" id="RIE07469.1"/>
    </source>
</evidence>
<dbReference type="PANTHER" id="PTHR37422:SF13">
    <property type="entry name" value="LIPOPOLYSACCHARIDE BIOSYNTHESIS PROTEIN PA4999-RELATED"/>
    <property type="match status" value="1"/>
</dbReference>
<feature type="transmembrane region" description="Helical" evidence="5">
    <location>
        <begin position="213"/>
        <end position="229"/>
    </location>
</feature>
<dbReference type="Proteomes" id="UP000266260">
    <property type="component" value="Unassembled WGS sequence"/>
</dbReference>
<dbReference type="AlphaFoldDB" id="A0A398DN84"/>
<dbReference type="InterPro" id="IPR051533">
    <property type="entry name" value="WaaL-like"/>
</dbReference>
<dbReference type="GO" id="GO:0016020">
    <property type="term" value="C:membrane"/>
    <property type="evidence" value="ECO:0007669"/>
    <property type="project" value="UniProtKB-SubCell"/>
</dbReference>
<feature type="transmembrane region" description="Helical" evidence="5">
    <location>
        <begin position="45"/>
        <end position="63"/>
    </location>
</feature>
<organism evidence="8 10">
    <name type="scientific">Candidatus Cryosericum odellii</name>
    <dbReference type="NCBI Taxonomy" id="2290917"/>
    <lineage>
        <taxon>Bacteria</taxon>
        <taxon>Pseudomonadati</taxon>
        <taxon>Caldisericota/Cryosericota group</taxon>
        <taxon>Candidatus Cryosericota</taxon>
        <taxon>Candidatus Cryosericia</taxon>
        <taxon>Candidatus Cryosericales</taxon>
        <taxon>Candidatus Cryosericaceae</taxon>
        <taxon>Candidatus Cryosericum</taxon>
    </lineage>
</organism>